<dbReference type="InterPro" id="IPR010920">
    <property type="entry name" value="LSM_dom_sf"/>
</dbReference>
<feature type="transmembrane region" description="Helical" evidence="7">
    <location>
        <begin position="162"/>
        <end position="184"/>
    </location>
</feature>
<dbReference type="PANTHER" id="PTHR30566:SF25">
    <property type="entry name" value="INNER MEMBRANE PROTEIN"/>
    <property type="match status" value="1"/>
</dbReference>
<feature type="transmembrane region" description="Helical" evidence="7">
    <location>
        <begin position="137"/>
        <end position="155"/>
    </location>
</feature>
<dbReference type="Pfam" id="PF21088">
    <property type="entry name" value="MS_channel_1st"/>
    <property type="match status" value="1"/>
</dbReference>
<keyword evidence="6 7" id="KW-0472">Membrane</keyword>
<dbReference type="InterPro" id="IPR049142">
    <property type="entry name" value="MS_channel_1st"/>
</dbReference>
<reference evidence="10 11" key="1">
    <citation type="submission" date="2021-05" db="EMBL/GenBank/DDBJ databases">
        <title>Croceibacterium sp. LX-88 genome sequence.</title>
        <authorList>
            <person name="Luo X."/>
        </authorList>
    </citation>
    <scope>NUCLEOTIDE SEQUENCE [LARGE SCALE GENOMIC DNA]</scope>
    <source>
        <strain evidence="10 11">LX-88</strain>
    </source>
</reference>
<dbReference type="SUPFAM" id="SSF50182">
    <property type="entry name" value="Sm-like ribonucleoproteins"/>
    <property type="match status" value="1"/>
</dbReference>
<comment type="caution">
    <text evidence="10">The sequence shown here is derived from an EMBL/GenBank/DDBJ whole genome shotgun (WGS) entry which is preliminary data.</text>
</comment>
<dbReference type="InterPro" id="IPR023408">
    <property type="entry name" value="MscS_beta-dom_sf"/>
</dbReference>
<proteinExistence type="inferred from homology"/>
<dbReference type="Gene3D" id="1.10.287.1260">
    <property type="match status" value="1"/>
</dbReference>
<dbReference type="InterPro" id="IPR011014">
    <property type="entry name" value="MscS_channel_TM-2"/>
</dbReference>
<keyword evidence="4 7" id="KW-0812">Transmembrane</keyword>
<sequence>MKIDLWRKPVLDWAVNNLIEIAIALTIAAAVVALLYGIKALVLRAVKKLGAQNGLTEVFVSVVRKTRLWFLIAVSLRMVQGYLHPPQDVAKTIAFAFTVAVALQVASWARALILGIITHRTSNLEGDPNSMASAMGIIRLLVSVVVFAIAIIVILDNLGANVTGLVAGLGIGGIAIGLAAQGIFSDLFAALSIIFDKPFCVGDTITYQGKEGPVTGVVQRIGLKSTRIRSLAGDMRIIGNTQLLAQEVTNFTGREVYRFQLPISVIHQTPYEDLQTIPSLLRAEVDTLGYRFVRAGLRAFGPSSIDYDFIFEISTNDVLEAHAGLQKVALAVLAKLRERDIRFAYPTQTSFTAAPDGSLVMPYPEVMPVMHHEQPES</sequence>
<feature type="transmembrane region" description="Helical" evidence="7">
    <location>
        <begin position="21"/>
        <end position="46"/>
    </location>
</feature>
<evidence type="ECO:0000259" key="9">
    <source>
        <dbReference type="Pfam" id="PF21088"/>
    </source>
</evidence>
<dbReference type="Proteomes" id="UP000811255">
    <property type="component" value="Unassembled WGS sequence"/>
</dbReference>
<dbReference type="InterPro" id="IPR011066">
    <property type="entry name" value="MscS_channel_C_sf"/>
</dbReference>
<dbReference type="PANTHER" id="PTHR30566">
    <property type="entry name" value="YNAI-RELATED MECHANOSENSITIVE ION CHANNEL"/>
    <property type="match status" value="1"/>
</dbReference>
<keyword evidence="3" id="KW-1003">Cell membrane</keyword>
<feature type="transmembrane region" description="Helical" evidence="7">
    <location>
        <begin position="95"/>
        <end position="117"/>
    </location>
</feature>
<evidence type="ECO:0000256" key="4">
    <source>
        <dbReference type="ARBA" id="ARBA00022692"/>
    </source>
</evidence>
<dbReference type="Pfam" id="PF00924">
    <property type="entry name" value="MS_channel_2nd"/>
    <property type="match status" value="1"/>
</dbReference>
<evidence type="ECO:0000256" key="6">
    <source>
        <dbReference type="ARBA" id="ARBA00023136"/>
    </source>
</evidence>
<dbReference type="InterPro" id="IPR006685">
    <property type="entry name" value="MscS_channel_2nd"/>
</dbReference>
<name>A0ABS5W824_9SPHN</name>
<evidence type="ECO:0000256" key="7">
    <source>
        <dbReference type="SAM" id="Phobius"/>
    </source>
</evidence>
<evidence type="ECO:0000256" key="5">
    <source>
        <dbReference type="ARBA" id="ARBA00022989"/>
    </source>
</evidence>
<accession>A0ABS5W824</accession>
<dbReference type="SUPFAM" id="SSF82689">
    <property type="entry name" value="Mechanosensitive channel protein MscS (YggB), C-terminal domain"/>
    <property type="match status" value="1"/>
</dbReference>
<dbReference type="EMBL" id="JAHFVK010000003">
    <property type="protein sequence ID" value="MBT2135881.1"/>
    <property type="molecule type" value="Genomic_DNA"/>
</dbReference>
<evidence type="ECO:0000256" key="3">
    <source>
        <dbReference type="ARBA" id="ARBA00022475"/>
    </source>
</evidence>
<gene>
    <name evidence="10" type="ORF">KK137_16210</name>
</gene>
<feature type="domain" description="Mechanosensitive ion channel MscS" evidence="8">
    <location>
        <begin position="183"/>
        <end position="252"/>
    </location>
</feature>
<dbReference type="RefSeq" id="WP_214537736.1">
    <property type="nucleotide sequence ID" value="NZ_JAHFVK010000003.1"/>
</dbReference>
<organism evidence="10 11">
    <name type="scientific">Croceibacterium selenioxidans</name>
    <dbReference type="NCBI Taxonomy" id="2838833"/>
    <lineage>
        <taxon>Bacteria</taxon>
        <taxon>Pseudomonadati</taxon>
        <taxon>Pseudomonadota</taxon>
        <taxon>Alphaproteobacteria</taxon>
        <taxon>Sphingomonadales</taxon>
        <taxon>Erythrobacteraceae</taxon>
        <taxon>Croceibacterium</taxon>
    </lineage>
</organism>
<comment type="similarity">
    <text evidence="2">Belongs to the MscS (TC 1.A.23) family.</text>
</comment>
<feature type="domain" description="Mechanosensitive ion channel transmembrane helices 2/3" evidence="9">
    <location>
        <begin position="141"/>
        <end position="181"/>
    </location>
</feature>
<dbReference type="SUPFAM" id="SSF82861">
    <property type="entry name" value="Mechanosensitive channel protein MscS (YggB), transmembrane region"/>
    <property type="match status" value="1"/>
</dbReference>
<evidence type="ECO:0000256" key="1">
    <source>
        <dbReference type="ARBA" id="ARBA00004651"/>
    </source>
</evidence>
<keyword evidence="11" id="KW-1185">Reference proteome</keyword>
<dbReference type="Gene3D" id="2.30.30.60">
    <property type="match status" value="1"/>
</dbReference>
<protein>
    <submittedName>
        <fullName evidence="10">Mechanosensitive ion channel family protein</fullName>
    </submittedName>
</protein>
<evidence type="ECO:0000313" key="10">
    <source>
        <dbReference type="EMBL" id="MBT2135881.1"/>
    </source>
</evidence>
<evidence type="ECO:0000313" key="11">
    <source>
        <dbReference type="Proteomes" id="UP000811255"/>
    </source>
</evidence>
<keyword evidence="5 7" id="KW-1133">Transmembrane helix</keyword>
<evidence type="ECO:0000259" key="8">
    <source>
        <dbReference type="Pfam" id="PF00924"/>
    </source>
</evidence>
<evidence type="ECO:0000256" key="2">
    <source>
        <dbReference type="ARBA" id="ARBA00008017"/>
    </source>
</evidence>
<comment type="subcellular location">
    <subcellularLocation>
        <location evidence="1">Cell membrane</location>
        <topology evidence="1">Multi-pass membrane protein</topology>
    </subcellularLocation>
</comment>